<protein>
    <submittedName>
        <fullName evidence="2">Unnamed protein product</fullName>
    </submittedName>
</protein>
<accession>A0ABQ6KXS8</accession>
<reference evidence="2" key="1">
    <citation type="submission" date="2023-04" db="EMBL/GenBank/DDBJ databases">
        <title>Aspergillus oryzae var. brunneus NBRC 4377.</title>
        <authorList>
            <person name="Ichikawa N."/>
            <person name="Sato H."/>
            <person name="Tonouchi N."/>
        </authorList>
    </citation>
    <scope>NUCLEOTIDE SEQUENCE</scope>
    <source>
        <strain evidence="2">NBRC 4377</strain>
    </source>
</reference>
<feature type="compositionally biased region" description="Basic and acidic residues" evidence="1">
    <location>
        <begin position="50"/>
        <end position="75"/>
    </location>
</feature>
<comment type="caution">
    <text evidence="2">The sequence shown here is derived from an EMBL/GenBank/DDBJ whole genome shotgun (WGS) entry which is preliminary data.</text>
</comment>
<evidence type="ECO:0000256" key="1">
    <source>
        <dbReference type="SAM" id="MobiDB-lite"/>
    </source>
</evidence>
<evidence type="ECO:0000313" key="3">
    <source>
        <dbReference type="Proteomes" id="UP001165189"/>
    </source>
</evidence>
<feature type="region of interest" description="Disordered" evidence="1">
    <location>
        <begin position="127"/>
        <end position="150"/>
    </location>
</feature>
<sequence length="229" mass="24971">MSRIDELKSETSWKDLQKPGLQYPAQLNTRIIIGKTDYAIPIYDRPLTGQDKKDNPVHNEHRPEHRDIKDTEPAADKPNGNGAGGALPELELRETANERTELVVLLIVSLLVKEVKVDIVRTDVPALSEDDPQEEDNEKDDGADPAVGSERRRGIEKGLIFLGTVSDVPWAFTMSCAGLRHLSPGIVRTLASFDVCAVTAVNGVCSGSGTSMACVNKEKVGEEKGKRTT</sequence>
<feature type="compositionally biased region" description="Acidic residues" evidence="1">
    <location>
        <begin position="128"/>
        <end position="143"/>
    </location>
</feature>
<gene>
    <name evidence="2" type="ORF">Aory05_000875900</name>
</gene>
<dbReference type="Proteomes" id="UP001165189">
    <property type="component" value="Unassembled WGS sequence"/>
</dbReference>
<feature type="region of interest" description="Disordered" evidence="1">
    <location>
        <begin position="45"/>
        <end position="87"/>
    </location>
</feature>
<keyword evidence="3" id="KW-1185">Reference proteome</keyword>
<name>A0ABQ6KXS8_ASPOZ</name>
<dbReference type="EMBL" id="BSYB01000039">
    <property type="protein sequence ID" value="GMG50232.1"/>
    <property type="molecule type" value="Genomic_DNA"/>
</dbReference>
<organism evidence="2 3">
    <name type="scientific">Aspergillus oryzae var. brunneus</name>
    <dbReference type="NCBI Taxonomy" id="332754"/>
    <lineage>
        <taxon>Eukaryota</taxon>
        <taxon>Fungi</taxon>
        <taxon>Dikarya</taxon>
        <taxon>Ascomycota</taxon>
        <taxon>Pezizomycotina</taxon>
        <taxon>Eurotiomycetes</taxon>
        <taxon>Eurotiomycetidae</taxon>
        <taxon>Eurotiales</taxon>
        <taxon>Aspergillaceae</taxon>
        <taxon>Aspergillus</taxon>
        <taxon>Aspergillus subgen. Circumdati</taxon>
    </lineage>
</organism>
<proteinExistence type="predicted"/>
<evidence type="ECO:0000313" key="2">
    <source>
        <dbReference type="EMBL" id="GMG50232.1"/>
    </source>
</evidence>